<organism evidence="2 3">
    <name type="scientific">Encephalitozoon cuniculi (strain GB-M1)</name>
    <name type="common">Microsporidian parasite</name>
    <dbReference type="NCBI Taxonomy" id="284813"/>
    <lineage>
        <taxon>Eukaryota</taxon>
        <taxon>Fungi</taxon>
        <taxon>Fungi incertae sedis</taxon>
        <taxon>Microsporidia</taxon>
        <taxon>Unikaryonidae</taxon>
        <taxon>Encephalitozoon</taxon>
    </lineage>
</organism>
<protein>
    <submittedName>
        <fullName evidence="2">ECU04_0725 protein</fullName>
    </submittedName>
</protein>
<keyword evidence="1" id="KW-0812">Transmembrane</keyword>
<dbReference type="OrthoDB" id="2193363at2759"/>
<dbReference type="InParanoid" id="I7L8H8"/>
<evidence type="ECO:0000313" key="3">
    <source>
        <dbReference type="Proteomes" id="UP000000819"/>
    </source>
</evidence>
<dbReference type="KEGG" id="ecu:ECU04_0725"/>
<reference evidence="2 3" key="1">
    <citation type="journal article" date="2001" name="Nature">
        <title>Genome sequence and gene compaction of the eukaryote parasite Encephalitozoon cuniculi.</title>
        <authorList>
            <person name="Katinka M.D."/>
            <person name="Duprat S."/>
            <person name="Cornillot E."/>
            <person name="Metenier G."/>
            <person name="Thomarat F."/>
            <person name="Prensier G."/>
            <person name="Barbe V."/>
            <person name="Peyretaillade E."/>
            <person name="Brottier P."/>
            <person name="Wincker P."/>
            <person name="Delbac F."/>
            <person name="El Alaoui H."/>
            <person name="Peyret P."/>
            <person name="Saurin W."/>
            <person name="Gouy M."/>
            <person name="Weissenbach J."/>
            <person name="Vivares C.P."/>
        </authorList>
    </citation>
    <scope>NUCLEOTIDE SEQUENCE [LARGE SCALE GENOMIC DNA]</scope>
    <source>
        <strain evidence="2 3">GB-M1</strain>
    </source>
</reference>
<keyword evidence="1" id="KW-1133">Transmembrane helix</keyword>
<evidence type="ECO:0000313" key="2">
    <source>
        <dbReference type="EMBL" id="CCI73927.1"/>
    </source>
</evidence>
<dbReference type="AlphaFoldDB" id="I7L8H8"/>
<dbReference type="GeneID" id="77136340"/>
<dbReference type="HOGENOM" id="CLU_1602699_0_0_1"/>
<proteinExistence type="predicted"/>
<dbReference type="RefSeq" id="NP_001402484.1">
    <property type="nucleotide sequence ID" value="NM_001415589.1"/>
</dbReference>
<dbReference type="Proteomes" id="UP000000819">
    <property type="component" value="Chromosome IV"/>
</dbReference>
<evidence type="ECO:0000256" key="1">
    <source>
        <dbReference type="SAM" id="Phobius"/>
    </source>
</evidence>
<accession>I7L8H8</accession>
<feature type="transmembrane region" description="Helical" evidence="1">
    <location>
        <begin position="69"/>
        <end position="91"/>
    </location>
</feature>
<feature type="transmembrane region" description="Helical" evidence="1">
    <location>
        <begin position="103"/>
        <end position="123"/>
    </location>
</feature>
<dbReference type="EMBL" id="AL590444">
    <property type="protein sequence ID" value="CCI73927.1"/>
    <property type="molecule type" value="Genomic_DNA"/>
</dbReference>
<keyword evidence="3" id="KW-1185">Reference proteome</keyword>
<dbReference type="VEuPathDB" id="MicrosporidiaDB:ECU04_0725"/>
<gene>
    <name evidence="2" type="ordered locus">ECU04_0725</name>
</gene>
<keyword evidence="1" id="KW-0472">Membrane</keyword>
<name>I7L8H8_ENCCU</name>
<reference evidence="2 3" key="2">
    <citation type="journal article" date="2009" name="BMC Genomics">
        <title>Identification of transcriptional signals in Encephalitozoon cuniculi widespread among Microsporidia phylum: support for accurate structural genome annotation.</title>
        <authorList>
            <person name="Peyretaillade E."/>
            <person name="Goncalves O."/>
            <person name="Terrat S."/>
            <person name="Dugat-Bony E."/>
            <person name="Wincker P."/>
            <person name="Cornman R.S."/>
            <person name="Evans J.D."/>
            <person name="Delbac F."/>
            <person name="Peyret P."/>
        </authorList>
    </citation>
    <scope>NUCLEOTIDE SEQUENCE [LARGE SCALE GENOMIC DNA]</scope>
    <source>
        <strain evidence="2 3">GB-M1</strain>
    </source>
</reference>
<sequence>MISRGILIKLQETSPVLIVVGFFVYQMLETGVIDMVEHACVNSRVYRVHNFPDILGMKYDKNDRWINFYAFKSGVLCTFILLIPLIVKLLFLALRPKKKTRNFLWLHLALMLLLAVADTIVLFTCDRDKIESTSDDRDPYIYRNHRWFYLSHAAVEVISLVCTVFL</sequence>